<accession>A0A2M9BST4</accession>
<name>A0A2M9BST4_9BACT</name>
<dbReference type="AlphaFoldDB" id="A0A2M9BST4"/>
<keyword evidence="4" id="KW-1185">Reference proteome</keyword>
<comment type="caution">
    <text evidence="3">The sequence shown here is derived from an EMBL/GenBank/DDBJ whole genome shotgun (WGS) entry which is preliminary data.</text>
</comment>
<feature type="chain" id="PRO_5014915843" description="TonB C-terminal domain-containing protein" evidence="2">
    <location>
        <begin position="21"/>
        <end position="220"/>
    </location>
</feature>
<keyword evidence="2" id="KW-0732">Signal</keyword>
<organism evidence="3 4">
    <name type="scientific">Hymenobacter chitinivorans DSM 11115</name>
    <dbReference type="NCBI Taxonomy" id="1121954"/>
    <lineage>
        <taxon>Bacteria</taxon>
        <taxon>Pseudomonadati</taxon>
        <taxon>Bacteroidota</taxon>
        <taxon>Cytophagia</taxon>
        <taxon>Cytophagales</taxon>
        <taxon>Hymenobacteraceae</taxon>
        <taxon>Hymenobacter</taxon>
    </lineage>
</organism>
<evidence type="ECO:0000256" key="1">
    <source>
        <dbReference type="SAM" id="MobiDB-lite"/>
    </source>
</evidence>
<feature type="signal peptide" evidence="2">
    <location>
        <begin position="1"/>
        <end position="20"/>
    </location>
</feature>
<evidence type="ECO:0000313" key="3">
    <source>
        <dbReference type="EMBL" id="PJJ61020.1"/>
    </source>
</evidence>
<sequence length="220" mass="24184">MHRLLLCCLALLLAPPLARAQYAYKPLPSACRVGPFYHFDRGQPRAQFGQDLTAYFTNRIPTRLYRNFKGLVLVEVHVDSLGQPCALRLADHTFGSDPALLNLPALIGAMPRWSPARLSGKPVNMGVALRFTFGNQALAVDYNDRDDHDENPRTSGVPSPLHIANKTQRYLPAPARIRVQAFTTQNSALPWDQTFAVAAAADRTLWAGTMNGLVHAGAGR</sequence>
<dbReference type="EMBL" id="PGFA01000001">
    <property type="protein sequence ID" value="PJJ61020.1"/>
    <property type="molecule type" value="Genomic_DNA"/>
</dbReference>
<gene>
    <name evidence="3" type="ORF">CLV45_2457</name>
</gene>
<dbReference type="OrthoDB" id="799853at2"/>
<evidence type="ECO:0000313" key="4">
    <source>
        <dbReference type="Proteomes" id="UP000228535"/>
    </source>
</evidence>
<proteinExistence type="predicted"/>
<feature type="region of interest" description="Disordered" evidence="1">
    <location>
        <begin position="143"/>
        <end position="163"/>
    </location>
</feature>
<protein>
    <recommendedName>
        <fullName evidence="5">TonB C-terminal domain-containing protein</fullName>
    </recommendedName>
</protein>
<dbReference type="RefSeq" id="WP_157807447.1">
    <property type="nucleotide sequence ID" value="NZ_PGFA01000001.1"/>
</dbReference>
<dbReference type="Proteomes" id="UP000228535">
    <property type="component" value="Unassembled WGS sequence"/>
</dbReference>
<evidence type="ECO:0000256" key="2">
    <source>
        <dbReference type="SAM" id="SignalP"/>
    </source>
</evidence>
<reference evidence="3 4" key="1">
    <citation type="submission" date="2017-11" db="EMBL/GenBank/DDBJ databases">
        <title>Genomic Encyclopedia of Archaeal and Bacterial Type Strains, Phase II (KMG-II): From Individual Species to Whole Genera.</title>
        <authorList>
            <person name="Goeker M."/>
        </authorList>
    </citation>
    <scope>NUCLEOTIDE SEQUENCE [LARGE SCALE GENOMIC DNA]</scope>
    <source>
        <strain evidence="3 4">DSM 11115</strain>
    </source>
</reference>
<evidence type="ECO:0008006" key="5">
    <source>
        <dbReference type="Google" id="ProtNLM"/>
    </source>
</evidence>
<feature type="compositionally biased region" description="Basic and acidic residues" evidence="1">
    <location>
        <begin position="143"/>
        <end position="152"/>
    </location>
</feature>